<dbReference type="InterPro" id="IPR003777">
    <property type="entry name" value="XdhC_CoxI"/>
</dbReference>
<dbReference type="PANTHER" id="PTHR30388:SF6">
    <property type="entry name" value="XANTHINE DEHYDROGENASE SUBUNIT A-RELATED"/>
    <property type="match status" value="1"/>
</dbReference>
<proteinExistence type="predicted"/>
<keyword evidence="4" id="KW-1185">Reference proteome</keyword>
<sequence>MDEILLKQIYNEVKKGYKVAFATITKTIGSTPGKMGATIAVFEGGNVMGTVGGGMIEHKVINKCMECLKTEGDCNFEYTLNNSGNLGMQCGGTAYGYIKVFKPKPKLLIIGGGHIGLALFKIAKNLDFYTVVVDDREEFANNDRFENADEVYAGDIAKIVGDMEINDNTYVIIATRGYEGDLISLRSVINRNANYIGMIGSRKKWIKVKETLIEENVNEEKLDNVYAPVGINISSNDVEEIAFGIMAEILFVKNRGSLTHRRDK</sequence>
<feature type="domain" description="XdhC- CoxI" evidence="1">
    <location>
        <begin position="14"/>
        <end position="72"/>
    </location>
</feature>
<organism evidence="3 4">
    <name type="scientific">Terrisporobacter glycolicus ATCC 14880 = DSM 1288</name>
    <dbReference type="NCBI Taxonomy" id="1121315"/>
    <lineage>
        <taxon>Bacteria</taxon>
        <taxon>Bacillati</taxon>
        <taxon>Bacillota</taxon>
        <taxon>Clostridia</taxon>
        <taxon>Peptostreptococcales</taxon>
        <taxon>Peptostreptococcaceae</taxon>
        <taxon>Terrisporobacter</taxon>
    </lineage>
</organism>
<evidence type="ECO:0000313" key="3">
    <source>
        <dbReference type="EMBL" id="WWD84011.1"/>
    </source>
</evidence>
<evidence type="ECO:0008006" key="5">
    <source>
        <dbReference type="Google" id="ProtNLM"/>
    </source>
</evidence>
<gene>
    <name evidence="3" type="ORF">TEGL_24330</name>
</gene>
<dbReference type="RefSeq" id="WP_018590516.1">
    <property type="nucleotide sequence ID" value="NZ_CP117523.1"/>
</dbReference>
<dbReference type="InterPro" id="IPR036291">
    <property type="entry name" value="NAD(P)-bd_dom_sf"/>
</dbReference>
<protein>
    <recommendedName>
        <fullName evidence="5">Xanthine dehydrogenase accessory factor</fullName>
    </recommendedName>
</protein>
<feature type="domain" description="XdhC Rossmann" evidence="2">
    <location>
        <begin position="107"/>
        <end position="249"/>
    </location>
</feature>
<dbReference type="InterPro" id="IPR027051">
    <property type="entry name" value="XdhC_Rossmann_dom"/>
</dbReference>
<dbReference type="Pfam" id="PF02625">
    <property type="entry name" value="XdhC_CoxI"/>
    <property type="match status" value="1"/>
</dbReference>
<dbReference type="Pfam" id="PF13478">
    <property type="entry name" value="XdhC_C"/>
    <property type="match status" value="1"/>
</dbReference>
<dbReference type="Proteomes" id="UP001348492">
    <property type="component" value="Chromosome"/>
</dbReference>
<dbReference type="EMBL" id="CP117523">
    <property type="protein sequence ID" value="WWD84011.1"/>
    <property type="molecule type" value="Genomic_DNA"/>
</dbReference>
<dbReference type="Gene3D" id="3.40.50.720">
    <property type="entry name" value="NAD(P)-binding Rossmann-like Domain"/>
    <property type="match status" value="1"/>
</dbReference>
<evidence type="ECO:0000259" key="1">
    <source>
        <dbReference type="Pfam" id="PF02625"/>
    </source>
</evidence>
<evidence type="ECO:0000313" key="4">
    <source>
        <dbReference type="Proteomes" id="UP001348492"/>
    </source>
</evidence>
<evidence type="ECO:0000259" key="2">
    <source>
        <dbReference type="Pfam" id="PF13478"/>
    </source>
</evidence>
<reference evidence="3 4" key="1">
    <citation type="journal article" date="2023" name="PLoS ONE">
        <title>Genome-based metabolic and phylogenomic analysis of three Terrisporobacter species.</title>
        <authorList>
            <person name="Boer T."/>
            <person name="Bengelsdorf F.R."/>
            <person name="Bomeke M."/>
            <person name="Daniel R."/>
            <person name="Poehlein A."/>
        </authorList>
    </citation>
    <scope>NUCLEOTIDE SEQUENCE [LARGE SCALE GENOMIC DNA]</scope>
    <source>
        <strain evidence="3 4">DSM 1288</strain>
    </source>
</reference>
<accession>A0ABZ2EWV3</accession>
<dbReference type="InterPro" id="IPR052698">
    <property type="entry name" value="MoCofactor_Util/Proc"/>
</dbReference>
<name>A0ABZ2EWV3_9FIRM</name>
<dbReference type="SUPFAM" id="SSF51735">
    <property type="entry name" value="NAD(P)-binding Rossmann-fold domains"/>
    <property type="match status" value="1"/>
</dbReference>
<dbReference type="PANTHER" id="PTHR30388">
    <property type="entry name" value="ALDEHYDE OXIDOREDUCTASE MOLYBDENUM COFACTOR ASSEMBLY PROTEIN"/>
    <property type="match status" value="1"/>
</dbReference>